<accession>A0A229SV04</accession>
<dbReference type="Gene3D" id="3.30.559.30">
    <property type="entry name" value="Nonribosomal peptide synthetase, condensation domain"/>
    <property type="match status" value="1"/>
</dbReference>
<dbReference type="PANTHER" id="PTHR45527:SF1">
    <property type="entry name" value="FATTY ACID SYNTHASE"/>
    <property type="match status" value="1"/>
</dbReference>
<dbReference type="GO" id="GO:0031177">
    <property type="term" value="F:phosphopantetheine binding"/>
    <property type="evidence" value="ECO:0007669"/>
    <property type="project" value="TreeGrafter"/>
</dbReference>
<evidence type="ECO:0000313" key="4">
    <source>
        <dbReference type="Proteomes" id="UP000215199"/>
    </source>
</evidence>
<evidence type="ECO:0000256" key="1">
    <source>
        <dbReference type="SAM" id="MobiDB-lite"/>
    </source>
</evidence>
<comment type="caution">
    <text evidence="3">The sequence shown here is derived from an EMBL/GenBank/DDBJ whole genome shotgun (WGS) entry which is preliminary data.</text>
</comment>
<protein>
    <recommendedName>
        <fullName evidence="2">Condensation domain-containing protein</fullName>
    </recommendedName>
</protein>
<feature type="region of interest" description="Disordered" evidence="1">
    <location>
        <begin position="481"/>
        <end position="503"/>
    </location>
</feature>
<evidence type="ECO:0000313" key="3">
    <source>
        <dbReference type="EMBL" id="OXM62798.1"/>
    </source>
</evidence>
<name>A0A229SV04_9PSEU</name>
<evidence type="ECO:0000259" key="2">
    <source>
        <dbReference type="Pfam" id="PF00668"/>
    </source>
</evidence>
<dbReference type="GO" id="GO:0003824">
    <property type="term" value="F:catalytic activity"/>
    <property type="evidence" value="ECO:0007669"/>
    <property type="project" value="InterPro"/>
</dbReference>
<dbReference type="GO" id="GO:0008610">
    <property type="term" value="P:lipid biosynthetic process"/>
    <property type="evidence" value="ECO:0007669"/>
    <property type="project" value="UniProtKB-ARBA"/>
</dbReference>
<feature type="compositionally biased region" description="Low complexity" evidence="1">
    <location>
        <begin position="1"/>
        <end position="14"/>
    </location>
</feature>
<dbReference type="InterPro" id="IPR001242">
    <property type="entry name" value="Condensation_dom"/>
</dbReference>
<proteinExistence type="predicted"/>
<dbReference type="GO" id="GO:0043041">
    <property type="term" value="P:amino acid activation for nonribosomal peptide biosynthetic process"/>
    <property type="evidence" value="ECO:0007669"/>
    <property type="project" value="TreeGrafter"/>
</dbReference>
<dbReference type="SUPFAM" id="SSF52777">
    <property type="entry name" value="CoA-dependent acyltransferases"/>
    <property type="match status" value="2"/>
</dbReference>
<dbReference type="EMBL" id="NMUL01000039">
    <property type="protein sequence ID" value="OXM62798.1"/>
    <property type="molecule type" value="Genomic_DNA"/>
</dbReference>
<reference evidence="4" key="1">
    <citation type="submission" date="2017-07" db="EMBL/GenBank/DDBJ databases">
        <title>Comparative genome mining reveals phylogenetic distribution patterns of secondary metabolites in Amycolatopsis.</title>
        <authorList>
            <person name="Adamek M."/>
            <person name="Alanjary M."/>
            <person name="Sales-Ortells H."/>
            <person name="Goodfellow M."/>
            <person name="Bull A.T."/>
            <person name="Kalinowski J."/>
            <person name="Ziemert N."/>
        </authorList>
    </citation>
    <scope>NUCLEOTIDE SEQUENCE [LARGE SCALE GENOMIC DNA]</scope>
    <source>
        <strain evidence="4">H5</strain>
    </source>
</reference>
<feature type="compositionally biased region" description="Low complexity" evidence="1">
    <location>
        <begin position="488"/>
        <end position="503"/>
    </location>
</feature>
<sequence>MRRSSPGTRSSSTEARSRERRRQHWRSRTDVAQNATARGPRMTATDSLRLLTAQAEVWVAHEVDSESPQFNSGGYLELSGPLRRDLLDRAVERVDVECEALRVHPDLARTDVSGAPAAGIAEAAGSGVEFVDLTGAASVPDGKDAARSAMAADLDRPLRLGIDALVRMTLFRLAPEHHLFYLRIHHILLDGYGQVLYWRRLARVYSALVTGNEPPPSSFGRLRELSGEERRYVGSADFARDRSYWLDRMADPPARMDLGGTPEPGRRVLRTAGDVAIAMRELHLAAAVLDVHWSVLGIAALATYLHRLTGQDDVVLGFPVRARTTRLALTTPAMLANELPLRLSVPAAATTAELVLQTNQAIAQALRHQRYRGEEVHRVLRARYGHVEHPAVVANLVSFDIALTFGDCTASVCQLSTGPVRDLSMDFFGGTQDGPLRLGLSSSGTAIGRSDLDAHRVRFGEFLAVFLAAPGSSPLMSLELLGGDERAGTGPRAPAPSAASPEE</sequence>
<feature type="region of interest" description="Disordered" evidence="1">
    <location>
        <begin position="1"/>
        <end position="43"/>
    </location>
</feature>
<dbReference type="PANTHER" id="PTHR45527">
    <property type="entry name" value="NONRIBOSOMAL PEPTIDE SYNTHETASE"/>
    <property type="match status" value="1"/>
</dbReference>
<dbReference type="Pfam" id="PF00668">
    <property type="entry name" value="Condensation"/>
    <property type="match status" value="1"/>
</dbReference>
<dbReference type="AlphaFoldDB" id="A0A229SV04"/>
<gene>
    <name evidence="3" type="ORF">CF165_34070</name>
</gene>
<organism evidence="3 4">
    <name type="scientific">Amycolatopsis vastitatis</name>
    <dbReference type="NCBI Taxonomy" id="1905142"/>
    <lineage>
        <taxon>Bacteria</taxon>
        <taxon>Bacillati</taxon>
        <taxon>Actinomycetota</taxon>
        <taxon>Actinomycetes</taxon>
        <taxon>Pseudonocardiales</taxon>
        <taxon>Pseudonocardiaceae</taxon>
        <taxon>Amycolatopsis</taxon>
    </lineage>
</organism>
<dbReference type="InterPro" id="IPR023213">
    <property type="entry name" value="CAT-like_dom_sf"/>
</dbReference>
<dbReference type="GO" id="GO:0044550">
    <property type="term" value="P:secondary metabolite biosynthetic process"/>
    <property type="evidence" value="ECO:0007669"/>
    <property type="project" value="TreeGrafter"/>
</dbReference>
<dbReference type="GO" id="GO:0005737">
    <property type="term" value="C:cytoplasm"/>
    <property type="evidence" value="ECO:0007669"/>
    <property type="project" value="TreeGrafter"/>
</dbReference>
<feature type="domain" description="Condensation" evidence="2">
    <location>
        <begin position="48"/>
        <end position="389"/>
    </location>
</feature>
<dbReference type="Proteomes" id="UP000215199">
    <property type="component" value="Unassembled WGS sequence"/>
</dbReference>
<keyword evidence="4" id="KW-1185">Reference proteome</keyword>
<dbReference type="Gene3D" id="3.30.559.10">
    <property type="entry name" value="Chloramphenicol acetyltransferase-like domain"/>
    <property type="match status" value="1"/>
</dbReference>